<reference evidence="2" key="1">
    <citation type="submission" date="2023-07" db="EMBL/GenBank/DDBJ databases">
        <title>Genome content predicts the carbon catabolic preferences of heterotrophic bacteria.</title>
        <authorList>
            <person name="Gralka M."/>
        </authorList>
    </citation>
    <scope>NUCLEOTIDE SEQUENCE</scope>
    <source>
        <strain evidence="2">I3M17_2</strain>
    </source>
</reference>
<name>A0AAW7X8Q9_9GAMM</name>
<dbReference type="Gene3D" id="3.30.1180.10">
    <property type="match status" value="1"/>
</dbReference>
<accession>A0AAW7X8Q9</accession>
<keyword evidence="1" id="KW-0446">Lipid-binding</keyword>
<dbReference type="Proteomes" id="UP001169760">
    <property type="component" value="Unassembled WGS sequence"/>
</dbReference>
<protein>
    <submittedName>
        <fullName evidence="2">DegV family protein</fullName>
    </submittedName>
</protein>
<dbReference type="RefSeq" id="WP_303493557.1">
    <property type="nucleotide sequence ID" value="NZ_JAUOPB010000012.1"/>
</dbReference>
<dbReference type="AlphaFoldDB" id="A0AAW7X8Q9"/>
<sequence>MSKMAVIVDSACNLPDSVLTKYNITRVPLSYTIDGDTADDPCSDKASLSLFQSGRLARKHAVSTSPPSIEDFQRYIVAKIKEGYTTILVQTVNRVQGETYNNANAAASAVKRKLGDRQDVSIRVMDSRTVFAGQALMVAETVRQTLSKKDAVQVRRDLDTLSTKIHTFIIPKSPLVALERSKKRNEKAVGWGQAFLANTLGIHPVLCVVNDSSYVAAKVRGFEKAASQLFNHVAERINGGHVLSPIITVNYGGSVDELKALPGYAELKAVADSKKMMLMPSVMSIAGGIYTSVGSLSLGIATEPHEWS</sequence>
<dbReference type="InterPro" id="IPR003797">
    <property type="entry name" value="DegV"/>
</dbReference>
<organism evidence="2 3">
    <name type="scientific">Saccharophagus degradans</name>
    <dbReference type="NCBI Taxonomy" id="86304"/>
    <lineage>
        <taxon>Bacteria</taxon>
        <taxon>Pseudomonadati</taxon>
        <taxon>Pseudomonadota</taxon>
        <taxon>Gammaproteobacteria</taxon>
        <taxon>Cellvibrionales</taxon>
        <taxon>Cellvibrionaceae</taxon>
        <taxon>Saccharophagus</taxon>
    </lineage>
</organism>
<gene>
    <name evidence="2" type="ORF">Q4521_16570</name>
</gene>
<proteinExistence type="predicted"/>
<evidence type="ECO:0000313" key="3">
    <source>
        <dbReference type="Proteomes" id="UP001169760"/>
    </source>
</evidence>
<dbReference type="GO" id="GO:0008289">
    <property type="term" value="F:lipid binding"/>
    <property type="evidence" value="ECO:0007669"/>
    <property type="project" value="UniProtKB-KW"/>
</dbReference>
<dbReference type="SUPFAM" id="SSF82549">
    <property type="entry name" value="DAK1/DegV-like"/>
    <property type="match status" value="1"/>
</dbReference>
<dbReference type="EMBL" id="JAUOPB010000012">
    <property type="protein sequence ID" value="MDO6424101.1"/>
    <property type="molecule type" value="Genomic_DNA"/>
</dbReference>
<dbReference type="PANTHER" id="PTHR33434:SF2">
    <property type="entry name" value="FATTY ACID-BINDING PROTEIN TM_1468"/>
    <property type="match status" value="1"/>
</dbReference>
<dbReference type="InterPro" id="IPR050270">
    <property type="entry name" value="DegV_domain_contain"/>
</dbReference>
<comment type="caution">
    <text evidence="2">The sequence shown here is derived from an EMBL/GenBank/DDBJ whole genome shotgun (WGS) entry which is preliminary data.</text>
</comment>
<dbReference type="Pfam" id="PF02645">
    <property type="entry name" value="DegV"/>
    <property type="match status" value="1"/>
</dbReference>
<evidence type="ECO:0000313" key="2">
    <source>
        <dbReference type="EMBL" id="MDO6424101.1"/>
    </source>
</evidence>
<dbReference type="Gene3D" id="3.40.50.10170">
    <property type="match status" value="1"/>
</dbReference>
<evidence type="ECO:0000256" key="1">
    <source>
        <dbReference type="ARBA" id="ARBA00023121"/>
    </source>
</evidence>
<dbReference type="PROSITE" id="PS51482">
    <property type="entry name" value="DEGV"/>
    <property type="match status" value="1"/>
</dbReference>
<dbReference type="InterPro" id="IPR043168">
    <property type="entry name" value="DegV_C"/>
</dbReference>
<dbReference type="NCBIfam" id="TIGR00762">
    <property type="entry name" value="DegV"/>
    <property type="match status" value="1"/>
</dbReference>
<dbReference type="PANTHER" id="PTHR33434">
    <property type="entry name" value="DEGV DOMAIN-CONTAINING PROTEIN DR_1986-RELATED"/>
    <property type="match status" value="1"/>
</dbReference>